<proteinExistence type="predicted"/>
<dbReference type="EMBL" id="JAMXLR010000036">
    <property type="protein sequence ID" value="MCO6044365.1"/>
    <property type="molecule type" value="Genomic_DNA"/>
</dbReference>
<organism evidence="1 2">
    <name type="scientific">Aeoliella straminimaris</name>
    <dbReference type="NCBI Taxonomy" id="2954799"/>
    <lineage>
        <taxon>Bacteria</taxon>
        <taxon>Pseudomonadati</taxon>
        <taxon>Planctomycetota</taxon>
        <taxon>Planctomycetia</taxon>
        <taxon>Pirellulales</taxon>
        <taxon>Lacipirellulaceae</taxon>
        <taxon>Aeoliella</taxon>
    </lineage>
</organism>
<dbReference type="PANTHER" id="PTHR37694">
    <property type="entry name" value="SLR8022 PROTEIN"/>
    <property type="match status" value="1"/>
</dbReference>
<dbReference type="SUPFAM" id="SSF51182">
    <property type="entry name" value="RmlC-like cupins"/>
    <property type="match status" value="1"/>
</dbReference>
<dbReference type="CDD" id="cd02230">
    <property type="entry name" value="cupin_HP0902-like"/>
    <property type="match status" value="1"/>
</dbReference>
<keyword evidence="2" id="KW-1185">Reference proteome</keyword>
<accession>A0A9X2JFS3</accession>
<sequence length="114" mass="11974">MSATLFDSSQNSVGDLLSLIGVEPDATVTKALIENSALRLVLFAMDAGQKLTDHSASKPAFVQMLDGEIVFSLEGEAHPLGPGGWVAMQPGAIHAVEATKPSRFLLTLVKEPTA</sequence>
<dbReference type="PANTHER" id="PTHR37694:SF1">
    <property type="entry name" value="SLR8022 PROTEIN"/>
    <property type="match status" value="1"/>
</dbReference>
<comment type="caution">
    <text evidence="1">The sequence shown here is derived from an EMBL/GenBank/DDBJ whole genome shotgun (WGS) entry which is preliminary data.</text>
</comment>
<evidence type="ECO:0000313" key="2">
    <source>
        <dbReference type="Proteomes" id="UP001155241"/>
    </source>
</evidence>
<dbReference type="AlphaFoldDB" id="A0A9X2JFS3"/>
<protein>
    <submittedName>
        <fullName evidence="1">Cupin domain-containing protein</fullName>
    </submittedName>
</protein>
<dbReference type="RefSeq" id="WP_252852466.1">
    <property type="nucleotide sequence ID" value="NZ_JAMXLR010000036.1"/>
</dbReference>
<reference evidence="1" key="1">
    <citation type="submission" date="2022-06" db="EMBL/GenBank/DDBJ databases">
        <title>Aeoliella straminimaris, a novel planctomycete from sediments.</title>
        <authorList>
            <person name="Vitorino I.R."/>
            <person name="Lage O.M."/>
        </authorList>
    </citation>
    <scope>NUCLEOTIDE SEQUENCE</scope>
    <source>
        <strain evidence="1">ICT_H6.2</strain>
    </source>
</reference>
<dbReference type="InterPro" id="IPR014710">
    <property type="entry name" value="RmlC-like_jellyroll"/>
</dbReference>
<dbReference type="Proteomes" id="UP001155241">
    <property type="component" value="Unassembled WGS sequence"/>
</dbReference>
<dbReference type="InterPro" id="IPR011051">
    <property type="entry name" value="RmlC_Cupin_sf"/>
</dbReference>
<name>A0A9X2JFS3_9BACT</name>
<evidence type="ECO:0000313" key="1">
    <source>
        <dbReference type="EMBL" id="MCO6044365.1"/>
    </source>
</evidence>
<dbReference type="Gene3D" id="2.60.120.10">
    <property type="entry name" value="Jelly Rolls"/>
    <property type="match status" value="1"/>
</dbReference>
<gene>
    <name evidence="1" type="ORF">NG895_10645</name>
</gene>